<keyword evidence="1 2" id="KW-0238">DNA-binding</keyword>
<keyword evidence="2" id="KW-0539">Nucleus</keyword>
<dbReference type="SUPFAM" id="SSF47095">
    <property type="entry name" value="HMG-box"/>
    <property type="match status" value="2"/>
</dbReference>
<dbReference type="InterPro" id="IPR050342">
    <property type="entry name" value="HMGB"/>
</dbReference>
<dbReference type="Gene3D" id="1.10.30.10">
    <property type="entry name" value="High mobility group box domain"/>
    <property type="match status" value="2"/>
</dbReference>
<keyword evidence="6" id="KW-1185">Reference proteome</keyword>
<dbReference type="EMBL" id="KE124029">
    <property type="protein sequence ID" value="EPB84792.1"/>
    <property type="molecule type" value="Genomic_DNA"/>
</dbReference>
<dbReference type="eggNOG" id="KOG0381">
    <property type="taxonomic scope" value="Eukaryota"/>
</dbReference>
<evidence type="ECO:0000256" key="3">
    <source>
        <dbReference type="SAM" id="MobiDB-lite"/>
    </source>
</evidence>
<feature type="region of interest" description="Disordered" evidence="3">
    <location>
        <begin position="231"/>
        <end position="256"/>
    </location>
</feature>
<dbReference type="VEuPathDB" id="FungiDB:HMPREF1544_08435"/>
<feature type="DNA-binding region" description="HMG box" evidence="2">
    <location>
        <begin position="143"/>
        <end position="211"/>
    </location>
</feature>
<dbReference type="Proteomes" id="UP000014254">
    <property type="component" value="Unassembled WGS sequence"/>
</dbReference>
<feature type="compositionally biased region" description="Polar residues" evidence="3">
    <location>
        <begin position="107"/>
        <end position="117"/>
    </location>
</feature>
<feature type="region of interest" description="Disordered" evidence="3">
    <location>
        <begin position="65"/>
        <end position="146"/>
    </location>
</feature>
<dbReference type="AlphaFoldDB" id="S2J8Q9"/>
<gene>
    <name evidence="5" type="ORF">HMPREF1544_08435</name>
</gene>
<feature type="domain" description="HMG box" evidence="4">
    <location>
        <begin position="1"/>
        <end position="55"/>
    </location>
</feature>
<proteinExistence type="predicted"/>
<name>S2J8Q9_MUCC1</name>
<evidence type="ECO:0000256" key="2">
    <source>
        <dbReference type="PROSITE-ProRule" id="PRU00267"/>
    </source>
</evidence>
<feature type="compositionally biased region" description="Low complexity" evidence="3">
    <location>
        <begin position="231"/>
        <end position="249"/>
    </location>
</feature>
<evidence type="ECO:0000259" key="4">
    <source>
        <dbReference type="PROSITE" id="PS50118"/>
    </source>
</evidence>
<dbReference type="InterPro" id="IPR009071">
    <property type="entry name" value="HMG_box_dom"/>
</dbReference>
<dbReference type="PANTHER" id="PTHR48112">
    <property type="entry name" value="HIGH MOBILITY GROUP PROTEIN DSP1"/>
    <property type="match status" value="1"/>
</dbReference>
<evidence type="ECO:0000313" key="6">
    <source>
        <dbReference type="Proteomes" id="UP000014254"/>
    </source>
</evidence>
<accession>S2J8Q9</accession>
<feature type="domain" description="HMG box" evidence="4">
    <location>
        <begin position="143"/>
        <end position="211"/>
    </location>
</feature>
<evidence type="ECO:0000313" key="5">
    <source>
        <dbReference type="EMBL" id="EPB84792.1"/>
    </source>
</evidence>
<dbReference type="GO" id="GO:0003677">
    <property type="term" value="F:DNA binding"/>
    <property type="evidence" value="ECO:0007669"/>
    <property type="project" value="UniProtKB-UniRule"/>
</dbReference>
<dbReference type="OMA" id="ISQRWKQ"/>
<dbReference type="Pfam" id="PF00505">
    <property type="entry name" value="HMG_box"/>
    <property type="match status" value="2"/>
</dbReference>
<sequence>MRRQLHEVNQGLSSGEISKSISQRWKQLSSIEKDFYFKEELKLKEQHKLGHDNFIYTRRSKAEMEQAGQLKKQQQQQQQQAYPQMKQASSPLPQPPQPQVPIASSSTTTVPKKQASSNKKKSTNIVGRDPRGRKKKKADDTLPKHPMSAYLHFAKEMRPIMKKRFPTARLVEISKEIGNEWRAMAQIDLQKWMDMANLDKARYAKEMKERIIHGQQQESLIVNDDAQSFNSSRSSISSSSGTNSYESSSPLSTRKRKFSSISSNSTLNSTSNATATAASVLDDLDSDIIATVAQMVNPNASLATTTGNSN</sequence>
<protein>
    <recommendedName>
        <fullName evidence="4">HMG box domain-containing protein</fullName>
    </recommendedName>
</protein>
<evidence type="ECO:0000256" key="1">
    <source>
        <dbReference type="ARBA" id="ARBA00023125"/>
    </source>
</evidence>
<feature type="compositionally biased region" description="Low complexity" evidence="3">
    <location>
        <begin position="66"/>
        <end position="91"/>
    </location>
</feature>
<dbReference type="GO" id="GO:0005634">
    <property type="term" value="C:nucleus"/>
    <property type="evidence" value="ECO:0007669"/>
    <property type="project" value="UniProtKB-UniRule"/>
</dbReference>
<dbReference type="PROSITE" id="PS50118">
    <property type="entry name" value="HMG_BOX_2"/>
    <property type="match status" value="2"/>
</dbReference>
<dbReference type="InParanoid" id="S2J8Q9"/>
<reference evidence="6" key="1">
    <citation type="submission" date="2013-05" db="EMBL/GenBank/DDBJ databases">
        <title>The Genome sequence of Mucor circinelloides f. circinelloides 1006PhL.</title>
        <authorList>
            <consortium name="The Broad Institute Genomics Platform"/>
            <person name="Cuomo C."/>
            <person name="Earl A."/>
            <person name="Findley K."/>
            <person name="Lee S.C."/>
            <person name="Walker B."/>
            <person name="Young S."/>
            <person name="Zeng Q."/>
            <person name="Gargeya S."/>
            <person name="Fitzgerald M."/>
            <person name="Haas B."/>
            <person name="Abouelleil A."/>
            <person name="Allen A.W."/>
            <person name="Alvarado L."/>
            <person name="Arachchi H.M."/>
            <person name="Berlin A.M."/>
            <person name="Chapman S.B."/>
            <person name="Gainer-Dewar J."/>
            <person name="Goldberg J."/>
            <person name="Griggs A."/>
            <person name="Gujja S."/>
            <person name="Hansen M."/>
            <person name="Howarth C."/>
            <person name="Imamovic A."/>
            <person name="Ireland A."/>
            <person name="Larimer J."/>
            <person name="McCowan C."/>
            <person name="Murphy C."/>
            <person name="Pearson M."/>
            <person name="Poon T.W."/>
            <person name="Priest M."/>
            <person name="Roberts A."/>
            <person name="Saif S."/>
            <person name="Shea T."/>
            <person name="Sisk P."/>
            <person name="Sykes S."/>
            <person name="Wortman J."/>
            <person name="Nusbaum C."/>
            <person name="Birren B."/>
        </authorList>
    </citation>
    <scope>NUCLEOTIDE SEQUENCE [LARGE SCALE GENOMIC DNA]</scope>
    <source>
        <strain evidence="6">1006PhL</strain>
    </source>
</reference>
<dbReference type="InterPro" id="IPR036910">
    <property type="entry name" value="HMG_box_dom_sf"/>
</dbReference>
<dbReference type="OrthoDB" id="1919336at2759"/>
<feature type="DNA-binding region" description="HMG box" evidence="2">
    <location>
        <begin position="1"/>
        <end position="55"/>
    </location>
</feature>
<dbReference type="STRING" id="1220926.S2J8Q9"/>
<organism evidence="5 6">
    <name type="scientific">Mucor circinelloides f. circinelloides (strain 1006PhL)</name>
    <name type="common">Mucormycosis agent</name>
    <name type="synonym">Calyptromyces circinelloides</name>
    <dbReference type="NCBI Taxonomy" id="1220926"/>
    <lineage>
        <taxon>Eukaryota</taxon>
        <taxon>Fungi</taxon>
        <taxon>Fungi incertae sedis</taxon>
        <taxon>Mucoromycota</taxon>
        <taxon>Mucoromycotina</taxon>
        <taxon>Mucoromycetes</taxon>
        <taxon>Mucorales</taxon>
        <taxon>Mucorineae</taxon>
        <taxon>Mucoraceae</taxon>
        <taxon>Mucor</taxon>
    </lineage>
</organism>
<dbReference type="SMART" id="SM00398">
    <property type="entry name" value="HMG"/>
    <property type="match status" value="2"/>
</dbReference>